<dbReference type="GO" id="GO:0016586">
    <property type="term" value="C:RSC-type complex"/>
    <property type="evidence" value="ECO:0007669"/>
    <property type="project" value="InterPro"/>
</dbReference>
<reference evidence="1 2" key="1">
    <citation type="submission" date="2020-11" db="EMBL/GenBank/DDBJ databases">
        <title>Kefir isolates.</title>
        <authorList>
            <person name="Marcisauskas S."/>
            <person name="Kim Y."/>
            <person name="Blasche S."/>
        </authorList>
    </citation>
    <scope>NUCLEOTIDE SEQUENCE [LARGE SCALE GENOMIC DNA]</scope>
    <source>
        <strain evidence="1 2">OG2</strain>
    </source>
</reference>
<sequence>MSAAETTSYYDVIGTLSSFECSQEVTFNQEELTELTKESTEDKPQVKANSERIKVHSYLGGKIDTKEASQANYDLGHTLLGGYVPQHQLECLSSIDFAHYFNRTLDCEDALKIYETFLPAGSRQCMLLSTQHDIEAKVKAKAQAKLEKKQKASGVDSNGNQDERVLPDGKIVRKVIVCRRCNRKFRGSDRMKQLKRHECTK</sequence>
<comment type="caution">
    <text evidence="1">The sequence shown here is derived from an EMBL/GenBank/DDBJ whole genome shotgun (WGS) entry which is preliminary data.</text>
</comment>
<dbReference type="EMBL" id="PUHR01000040">
    <property type="protein sequence ID" value="KAG0669514.1"/>
    <property type="molecule type" value="Genomic_DNA"/>
</dbReference>
<accession>A0A9P7BBN9</accession>
<keyword evidence="2" id="KW-1185">Reference proteome</keyword>
<organism evidence="1 2">
    <name type="scientific">Maudiozyma exigua</name>
    <name type="common">Yeast</name>
    <name type="synonym">Kazachstania exigua</name>
    <dbReference type="NCBI Taxonomy" id="34358"/>
    <lineage>
        <taxon>Eukaryota</taxon>
        <taxon>Fungi</taxon>
        <taxon>Dikarya</taxon>
        <taxon>Ascomycota</taxon>
        <taxon>Saccharomycotina</taxon>
        <taxon>Saccharomycetes</taxon>
        <taxon>Saccharomycetales</taxon>
        <taxon>Saccharomycetaceae</taxon>
        <taxon>Maudiozyma</taxon>
    </lineage>
</organism>
<dbReference type="AlphaFoldDB" id="A0A9P7BBN9"/>
<dbReference type="Proteomes" id="UP000750334">
    <property type="component" value="Unassembled WGS sequence"/>
</dbReference>
<dbReference type="Pfam" id="PF08586">
    <property type="entry name" value="Rsc14"/>
    <property type="match status" value="1"/>
</dbReference>
<dbReference type="GO" id="GO:0006338">
    <property type="term" value="P:chromatin remodeling"/>
    <property type="evidence" value="ECO:0007669"/>
    <property type="project" value="InterPro"/>
</dbReference>
<evidence type="ECO:0000313" key="2">
    <source>
        <dbReference type="Proteomes" id="UP000750334"/>
    </source>
</evidence>
<protein>
    <submittedName>
        <fullName evidence="1">Uncharacterized protein</fullName>
    </submittedName>
</protein>
<dbReference type="OrthoDB" id="4060948at2759"/>
<dbReference type="InterPro" id="IPR013895">
    <property type="entry name" value="Rsc14"/>
</dbReference>
<gene>
    <name evidence="1" type="ORF">C6P45_003746</name>
</gene>
<proteinExistence type="predicted"/>
<name>A0A9P7BBN9_MAUEX</name>
<evidence type="ECO:0000313" key="1">
    <source>
        <dbReference type="EMBL" id="KAG0669514.1"/>
    </source>
</evidence>